<keyword evidence="6" id="KW-0804">Transcription</keyword>
<protein>
    <recommendedName>
        <fullName evidence="9">Zn(2)-C6 fungal-type domain-containing protein</fullName>
    </recommendedName>
</protein>
<dbReference type="PROSITE" id="PS00463">
    <property type="entry name" value="ZN2_CY6_FUNGAL_1"/>
    <property type="match status" value="1"/>
</dbReference>
<feature type="domain" description="Zn(2)-C6 fungal-type" evidence="9">
    <location>
        <begin position="12"/>
        <end position="46"/>
    </location>
</feature>
<evidence type="ECO:0000256" key="8">
    <source>
        <dbReference type="SAM" id="MobiDB-lite"/>
    </source>
</evidence>
<evidence type="ECO:0000313" key="10">
    <source>
        <dbReference type="EMBL" id="KAH8705244.1"/>
    </source>
</evidence>
<dbReference type="GO" id="GO:0005634">
    <property type="term" value="C:nucleus"/>
    <property type="evidence" value="ECO:0007669"/>
    <property type="project" value="UniProtKB-SubCell"/>
</dbReference>
<feature type="region of interest" description="Disordered" evidence="8">
    <location>
        <begin position="45"/>
        <end position="149"/>
    </location>
</feature>
<dbReference type="PROSITE" id="PS50048">
    <property type="entry name" value="ZN2_CY6_FUNGAL_2"/>
    <property type="match status" value="1"/>
</dbReference>
<reference evidence="10" key="1">
    <citation type="submission" date="2021-12" db="EMBL/GenBank/DDBJ databases">
        <title>Convergent genome expansion in fungi linked to evolution of root-endophyte symbiosis.</title>
        <authorList>
            <consortium name="DOE Joint Genome Institute"/>
            <person name="Ke Y.-H."/>
            <person name="Bonito G."/>
            <person name="Liao H.-L."/>
            <person name="Looney B."/>
            <person name="Rojas-Flechas A."/>
            <person name="Nash J."/>
            <person name="Hameed K."/>
            <person name="Schadt C."/>
            <person name="Martin F."/>
            <person name="Crous P.W."/>
            <person name="Miettinen O."/>
            <person name="Magnuson J.K."/>
            <person name="Labbe J."/>
            <person name="Jacobson D."/>
            <person name="Doktycz M.J."/>
            <person name="Veneault-Fourrey C."/>
            <person name="Kuo A."/>
            <person name="Mondo S."/>
            <person name="Calhoun S."/>
            <person name="Riley R."/>
            <person name="Ohm R."/>
            <person name="LaButti K."/>
            <person name="Andreopoulos B."/>
            <person name="Pangilinan J."/>
            <person name="Nolan M."/>
            <person name="Tritt A."/>
            <person name="Clum A."/>
            <person name="Lipzen A."/>
            <person name="Daum C."/>
            <person name="Barry K."/>
            <person name="Grigoriev I.V."/>
            <person name="Vilgalys R."/>
        </authorList>
    </citation>
    <scope>NUCLEOTIDE SEQUENCE</scope>
    <source>
        <strain evidence="10">PMI_201</strain>
    </source>
</reference>
<dbReference type="PANTHER" id="PTHR31668">
    <property type="entry name" value="GLUCOSE TRANSPORT TRANSCRIPTION REGULATOR RGT1-RELATED-RELATED"/>
    <property type="match status" value="1"/>
</dbReference>
<comment type="caution">
    <text evidence="10">The sequence shown here is derived from an EMBL/GenBank/DDBJ whole genome shotgun (WGS) entry which is preliminary data.</text>
</comment>
<evidence type="ECO:0000256" key="7">
    <source>
        <dbReference type="ARBA" id="ARBA00023242"/>
    </source>
</evidence>
<dbReference type="PANTHER" id="PTHR31668:SF18">
    <property type="entry name" value="MALTOSE FERMENTATION REGULATORY PROTEIN MAL13-RELATED"/>
    <property type="match status" value="1"/>
</dbReference>
<dbReference type="InterPro" id="IPR050797">
    <property type="entry name" value="Carb_Metab_Trans_Reg"/>
</dbReference>
<gene>
    <name evidence="10" type="ORF">BGW36DRAFT_367172</name>
</gene>
<dbReference type="RefSeq" id="XP_046077865.1">
    <property type="nucleotide sequence ID" value="XM_046214831.1"/>
</dbReference>
<dbReference type="GO" id="GO:0008270">
    <property type="term" value="F:zinc ion binding"/>
    <property type="evidence" value="ECO:0007669"/>
    <property type="project" value="InterPro"/>
</dbReference>
<dbReference type="Proteomes" id="UP001201262">
    <property type="component" value="Unassembled WGS sequence"/>
</dbReference>
<proteinExistence type="predicted"/>
<evidence type="ECO:0000259" key="9">
    <source>
        <dbReference type="PROSITE" id="PS50048"/>
    </source>
</evidence>
<keyword evidence="5" id="KW-0238">DNA-binding</keyword>
<evidence type="ECO:0000313" key="11">
    <source>
        <dbReference type="Proteomes" id="UP001201262"/>
    </source>
</evidence>
<evidence type="ECO:0000256" key="1">
    <source>
        <dbReference type="ARBA" id="ARBA00004123"/>
    </source>
</evidence>
<evidence type="ECO:0000256" key="4">
    <source>
        <dbReference type="ARBA" id="ARBA00023015"/>
    </source>
</evidence>
<dbReference type="GO" id="GO:0000981">
    <property type="term" value="F:DNA-binding transcription factor activity, RNA polymerase II-specific"/>
    <property type="evidence" value="ECO:0007669"/>
    <property type="project" value="InterPro"/>
</dbReference>
<dbReference type="GeneID" id="70245118"/>
<evidence type="ECO:0000256" key="5">
    <source>
        <dbReference type="ARBA" id="ARBA00023125"/>
    </source>
</evidence>
<dbReference type="AlphaFoldDB" id="A0AAD4L779"/>
<accession>A0AAD4L779</accession>
<evidence type="ECO:0000256" key="2">
    <source>
        <dbReference type="ARBA" id="ARBA00022723"/>
    </source>
</evidence>
<dbReference type="SMART" id="SM00066">
    <property type="entry name" value="GAL4"/>
    <property type="match status" value="1"/>
</dbReference>
<evidence type="ECO:0000256" key="6">
    <source>
        <dbReference type="ARBA" id="ARBA00023163"/>
    </source>
</evidence>
<feature type="compositionally biased region" description="Low complexity" evidence="8">
    <location>
        <begin position="73"/>
        <end position="88"/>
    </location>
</feature>
<organism evidence="10 11">
    <name type="scientific">Talaromyces proteolyticus</name>
    <dbReference type="NCBI Taxonomy" id="1131652"/>
    <lineage>
        <taxon>Eukaryota</taxon>
        <taxon>Fungi</taxon>
        <taxon>Dikarya</taxon>
        <taxon>Ascomycota</taxon>
        <taxon>Pezizomycotina</taxon>
        <taxon>Eurotiomycetes</taxon>
        <taxon>Eurotiomycetidae</taxon>
        <taxon>Eurotiales</taxon>
        <taxon>Trichocomaceae</taxon>
        <taxon>Talaromyces</taxon>
        <taxon>Talaromyces sect. Bacilispori</taxon>
    </lineage>
</organism>
<keyword evidence="11" id="KW-1185">Reference proteome</keyword>
<dbReference type="CDD" id="cd00067">
    <property type="entry name" value="GAL4"/>
    <property type="match status" value="1"/>
</dbReference>
<evidence type="ECO:0000256" key="3">
    <source>
        <dbReference type="ARBA" id="ARBA00022833"/>
    </source>
</evidence>
<name>A0AAD4L779_9EURO</name>
<dbReference type="EMBL" id="JAJTJA010000001">
    <property type="protein sequence ID" value="KAH8705244.1"/>
    <property type="molecule type" value="Genomic_DNA"/>
</dbReference>
<feature type="compositionally biased region" description="Polar residues" evidence="8">
    <location>
        <begin position="132"/>
        <end position="149"/>
    </location>
</feature>
<dbReference type="InterPro" id="IPR001138">
    <property type="entry name" value="Zn2Cys6_DnaBD"/>
</dbReference>
<dbReference type="Gene3D" id="4.10.240.10">
    <property type="entry name" value="Zn(2)-C6 fungal-type DNA-binding domain"/>
    <property type="match status" value="1"/>
</dbReference>
<dbReference type="InterPro" id="IPR036864">
    <property type="entry name" value="Zn2-C6_fun-type_DNA-bd_sf"/>
</dbReference>
<sequence length="314" mass="34563">MLLFEGPSLRLACDRCHKRKQRCTRTGISDNKPCERCTEAGAQCVYSPPSRLGRPSNKSKRERERSNSVAQHSSVTSSAKSLPSSTTTTPPPPSLSSSSSPSCMPVTSSRNRTKPRRSQSTATAVSLRVGASSPSTPSQFSEGVSSPSSYHFGSPPLHALDVVNTTPFQHALIPRSQPRQYREEPVLGPLSFTSRGHNNDGLSVAPGQQQGWNMISHHNNNTLLGSEPYDNHVALMSQQPLYDTDIWSNTLASPNSLQFHQTAEEPLRLVDPNTVEYARWKWNSNTAEDPNVPMNISTPVTMTGDGNQQWAYYW</sequence>
<keyword evidence="4" id="KW-0805">Transcription regulation</keyword>
<keyword evidence="3" id="KW-0862">Zinc</keyword>
<keyword evidence="7" id="KW-0539">Nucleus</keyword>
<feature type="compositionally biased region" description="Low complexity" evidence="8">
    <location>
        <begin position="95"/>
        <end position="109"/>
    </location>
</feature>
<dbReference type="GO" id="GO:0003677">
    <property type="term" value="F:DNA binding"/>
    <property type="evidence" value="ECO:0007669"/>
    <property type="project" value="UniProtKB-KW"/>
</dbReference>
<comment type="subcellular location">
    <subcellularLocation>
        <location evidence="1">Nucleus</location>
    </subcellularLocation>
</comment>
<keyword evidence="2" id="KW-0479">Metal-binding</keyword>
<dbReference type="SUPFAM" id="SSF57701">
    <property type="entry name" value="Zn2/Cys6 DNA-binding domain"/>
    <property type="match status" value="1"/>
</dbReference>
<dbReference type="Pfam" id="PF00172">
    <property type="entry name" value="Zn_clus"/>
    <property type="match status" value="1"/>
</dbReference>